<dbReference type="PANTHER" id="PTHR30344">
    <property type="entry name" value="6-PHOSPHOGLUCONOLACTONASE-RELATED"/>
    <property type="match status" value="1"/>
</dbReference>
<accession>A0A0R2CYH9</accession>
<dbReference type="STRING" id="1423745.GCA_001311215_00510"/>
<organism evidence="2 3">
    <name type="scientific">Fructilactobacillus florum DSM 22689 = JCM 16035</name>
    <dbReference type="NCBI Taxonomy" id="1423745"/>
    <lineage>
        <taxon>Bacteria</taxon>
        <taxon>Bacillati</taxon>
        <taxon>Bacillota</taxon>
        <taxon>Bacilli</taxon>
        <taxon>Lactobacillales</taxon>
        <taxon>Lactobacillaceae</taxon>
        <taxon>Fructilactobacillus</taxon>
    </lineage>
</organism>
<name>A0A0R2CYH9_9LACO</name>
<evidence type="ECO:0000313" key="2">
    <source>
        <dbReference type="EMBL" id="KRM92499.1"/>
    </source>
</evidence>
<proteinExistence type="inferred from homology"/>
<dbReference type="EMBL" id="AYZI01000001">
    <property type="protein sequence ID" value="KRM92499.1"/>
    <property type="molecule type" value="Genomic_DNA"/>
</dbReference>
<evidence type="ECO:0000313" key="3">
    <source>
        <dbReference type="Proteomes" id="UP000051586"/>
    </source>
</evidence>
<reference evidence="2 3" key="1">
    <citation type="journal article" date="2015" name="Genome Announc.">
        <title>Expanding the biotechnology potential of lactobacilli through comparative genomics of 213 strains and associated genera.</title>
        <authorList>
            <person name="Sun Z."/>
            <person name="Harris H.M."/>
            <person name="McCann A."/>
            <person name="Guo C."/>
            <person name="Argimon S."/>
            <person name="Zhang W."/>
            <person name="Yang X."/>
            <person name="Jeffery I.B."/>
            <person name="Cooney J.C."/>
            <person name="Kagawa T.F."/>
            <person name="Liu W."/>
            <person name="Song Y."/>
            <person name="Salvetti E."/>
            <person name="Wrobel A."/>
            <person name="Rasinkangas P."/>
            <person name="Parkhill J."/>
            <person name="Rea M.C."/>
            <person name="O'Sullivan O."/>
            <person name="Ritari J."/>
            <person name="Douillard F.P."/>
            <person name="Paul Ross R."/>
            <person name="Yang R."/>
            <person name="Briner A.E."/>
            <person name="Felis G.E."/>
            <person name="de Vos W.M."/>
            <person name="Barrangou R."/>
            <person name="Klaenhammer T.R."/>
            <person name="Caufield P.W."/>
            <person name="Cui Y."/>
            <person name="Zhang H."/>
            <person name="O'Toole P.W."/>
        </authorList>
    </citation>
    <scope>NUCLEOTIDE SEQUENCE [LARGE SCALE GENOMIC DNA]</scope>
    <source>
        <strain evidence="2 3">DSM 22689</strain>
    </source>
</reference>
<dbReference type="Pfam" id="PF10282">
    <property type="entry name" value="Lactonase"/>
    <property type="match status" value="1"/>
</dbReference>
<protein>
    <recommendedName>
        <fullName evidence="4">6-phosphogluconolactonase</fullName>
    </recommendedName>
</protein>
<dbReference type="GO" id="GO:0017057">
    <property type="term" value="F:6-phosphogluconolactonase activity"/>
    <property type="evidence" value="ECO:0007669"/>
    <property type="project" value="TreeGrafter"/>
</dbReference>
<dbReference type="PANTHER" id="PTHR30344:SF1">
    <property type="entry name" value="6-PHOSPHOGLUCONOLACTONASE"/>
    <property type="match status" value="1"/>
</dbReference>
<dbReference type="InterPro" id="IPR011048">
    <property type="entry name" value="Haem_d1_sf"/>
</dbReference>
<sequence>MTEKFLIGTYTRKSSEGIYQVELDTQTERLQNLTLVGKAGSPTYLAESNQHVIYAINRDDSQAEPYGGLVGLDGNTLPASSLQQVMEPGSSPAYVTVDETRQLVLSANYHSGVVTVYRINSDQTLTETDRVQDQGMVGPQPEQADGPHPHYADRLFDQRVLVCDLGLDRLYCYDLDNTGKLHLVNQMQTSPGFGPRHADYVEELGKVYLVGELSSELAVLDYDEETAQLTVQQVVSTIPTDWTTHNGAAAIHISADHRFVYVSNRGNDTLAVFAIQPDGSVKQVQLISTGGEFPRDFNFNCDQRYVVVANQESDNLSLFARNRDTGKLTMLQDNFKVPEGTCVALRKN</sequence>
<dbReference type="PATRIC" id="fig|1423745.4.peg.118"/>
<comment type="similarity">
    <text evidence="1">Belongs to the cycloisomerase 2 family.</text>
</comment>
<dbReference type="SUPFAM" id="SSF51004">
    <property type="entry name" value="C-terminal (heme d1) domain of cytochrome cd1-nitrite reductase"/>
    <property type="match status" value="1"/>
</dbReference>
<dbReference type="Proteomes" id="UP000051586">
    <property type="component" value="Unassembled WGS sequence"/>
</dbReference>
<dbReference type="AlphaFoldDB" id="A0A0R2CYH9"/>
<dbReference type="InterPro" id="IPR050282">
    <property type="entry name" value="Cycloisomerase_2"/>
</dbReference>
<gene>
    <name evidence="2" type="ORF">FC87_GL000111</name>
</gene>
<dbReference type="InterPro" id="IPR015943">
    <property type="entry name" value="WD40/YVTN_repeat-like_dom_sf"/>
</dbReference>
<evidence type="ECO:0000256" key="1">
    <source>
        <dbReference type="ARBA" id="ARBA00005564"/>
    </source>
</evidence>
<dbReference type="Gene3D" id="2.130.10.10">
    <property type="entry name" value="YVTN repeat-like/Quinoprotein amine dehydrogenase"/>
    <property type="match status" value="1"/>
</dbReference>
<comment type="caution">
    <text evidence="2">The sequence shown here is derived from an EMBL/GenBank/DDBJ whole genome shotgun (WGS) entry which is preliminary data.</text>
</comment>
<dbReference type="InterPro" id="IPR019405">
    <property type="entry name" value="Lactonase_7-beta_prop"/>
</dbReference>
<evidence type="ECO:0008006" key="4">
    <source>
        <dbReference type="Google" id="ProtNLM"/>
    </source>
</evidence>
<dbReference type="RefSeq" id="WP_035422104.1">
    <property type="nucleotide sequence ID" value="NZ_AYZI01000001.1"/>
</dbReference>
<dbReference type="GO" id="GO:0005829">
    <property type="term" value="C:cytosol"/>
    <property type="evidence" value="ECO:0007669"/>
    <property type="project" value="TreeGrafter"/>
</dbReference>